<reference evidence="5 6" key="1">
    <citation type="submission" date="2016-10" db="EMBL/GenBank/DDBJ databases">
        <authorList>
            <person name="de Groot N.N."/>
        </authorList>
    </citation>
    <scope>NUCLEOTIDE SEQUENCE [LARGE SCALE GENOMIC DNA]</scope>
    <source>
        <strain evidence="5 6">CGMCC 4.2022</strain>
    </source>
</reference>
<dbReference type="AlphaFoldDB" id="A0A1H0LHX7"/>
<proteinExistence type="inferred from homology"/>
<dbReference type="EMBL" id="FNIE01000011">
    <property type="protein sequence ID" value="SDO67764.1"/>
    <property type="molecule type" value="Genomic_DNA"/>
</dbReference>
<evidence type="ECO:0000256" key="2">
    <source>
        <dbReference type="ARBA" id="ARBA00022801"/>
    </source>
</evidence>
<dbReference type="SUPFAM" id="SSF53474">
    <property type="entry name" value="alpha/beta-Hydrolases"/>
    <property type="match status" value="1"/>
</dbReference>
<evidence type="ECO:0000259" key="4">
    <source>
        <dbReference type="Pfam" id="PF07859"/>
    </source>
</evidence>
<evidence type="ECO:0000256" key="3">
    <source>
        <dbReference type="PROSITE-ProRule" id="PRU10038"/>
    </source>
</evidence>
<dbReference type="PROSITE" id="PS01174">
    <property type="entry name" value="LIPASE_GDXG_SER"/>
    <property type="match status" value="1"/>
</dbReference>
<feature type="domain" description="Alpha/beta hydrolase fold-3" evidence="4">
    <location>
        <begin position="104"/>
        <end position="306"/>
    </location>
</feature>
<dbReference type="Proteomes" id="UP000199341">
    <property type="component" value="Unassembled WGS sequence"/>
</dbReference>
<dbReference type="Pfam" id="PF07859">
    <property type="entry name" value="Abhydrolase_3"/>
    <property type="match status" value="1"/>
</dbReference>
<keyword evidence="2" id="KW-0378">Hydrolase</keyword>
<evidence type="ECO:0000256" key="1">
    <source>
        <dbReference type="ARBA" id="ARBA00010515"/>
    </source>
</evidence>
<keyword evidence="6" id="KW-1185">Reference proteome</keyword>
<dbReference type="GO" id="GO:0004806">
    <property type="term" value="F:triacylglycerol lipase activity"/>
    <property type="evidence" value="ECO:0007669"/>
    <property type="project" value="TreeGrafter"/>
</dbReference>
<dbReference type="STRING" id="310781.SAMN05216259_111217"/>
<organism evidence="5 6">
    <name type="scientific">Actinacidiphila guanduensis</name>
    <dbReference type="NCBI Taxonomy" id="310781"/>
    <lineage>
        <taxon>Bacteria</taxon>
        <taxon>Bacillati</taxon>
        <taxon>Actinomycetota</taxon>
        <taxon>Actinomycetes</taxon>
        <taxon>Kitasatosporales</taxon>
        <taxon>Streptomycetaceae</taxon>
        <taxon>Actinacidiphila</taxon>
    </lineage>
</organism>
<sequence>MPSTQSAAVGRIYRTWLAGPGEDEPVRDQDQWDVLTAEPRGVDYLEEDAGGVPALWAVPKGIGEPAETARAAEPAPAADAVRPTEAALAAEGAQDAEAGPHRVLLCLHGGGFVSGSVFSHRKMFAHLAKAAGVRALSVDYTLLPAGGAYPLPVEQTLAAYEWLLGRGVPARHIAFAGDSAGGALALTAQLHARERGLPLPAATVLMSAWVDMAGEGASMAANEESDALFNRPWVAGMAAGYLAGTDPRAPLANALFADLSGFGPLYAQVGDQEMLLDDSRRLVAVAEKAGVPARLDVFAGMQHSFQMMAGRAPEADEAIARLAHWLRPHLGL</sequence>
<dbReference type="InterPro" id="IPR002168">
    <property type="entry name" value="Lipase_GDXG_HIS_AS"/>
</dbReference>
<dbReference type="InterPro" id="IPR050300">
    <property type="entry name" value="GDXG_lipolytic_enzyme"/>
</dbReference>
<dbReference type="RefSeq" id="WP_176930430.1">
    <property type="nucleotide sequence ID" value="NZ_FNIE01000011.1"/>
</dbReference>
<protein>
    <submittedName>
        <fullName evidence="5">Acetyl esterase/lipase</fullName>
    </submittedName>
</protein>
<name>A0A1H0LHX7_9ACTN</name>
<dbReference type="PANTHER" id="PTHR48081:SF30">
    <property type="entry name" value="ACETYL-HYDROLASE LIPR-RELATED"/>
    <property type="match status" value="1"/>
</dbReference>
<dbReference type="InterPro" id="IPR013094">
    <property type="entry name" value="AB_hydrolase_3"/>
</dbReference>
<dbReference type="PANTHER" id="PTHR48081">
    <property type="entry name" value="AB HYDROLASE SUPERFAMILY PROTEIN C4A8.06C"/>
    <property type="match status" value="1"/>
</dbReference>
<dbReference type="InterPro" id="IPR029058">
    <property type="entry name" value="AB_hydrolase_fold"/>
</dbReference>
<evidence type="ECO:0000313" key="5">
    <source>
        <dbReference type="EMBL" id="SDO67764.1"/>
    </source>
</evidence>
<dbReference type="PROSITE" id="PS01173">
    <property type="entry name" value="LIPASE_GDXG_HIS"/>
    <property type="match status" value="1"/>
</dbReference>
<evidence type="ECO:0000313" key="6">
    <source>
        <dbReference type="Proteomes" id="UP000199341"/>
    </source>
</evidence>
<feature type="active site" evidence="3">
    <location>
        <position position="179"/>
    </location>
</feature>
<dbReference type="Gene3D" id="3.40.50.1820">
    <property type="entry name" value="alpha/beta hydrolase"/>
    <property type="match status" value="1"/>
</dbReference>
<dbReference type="InterPro" id="IPR033140">
    <property type="entry name" value="Lipase_GDXG_put_SER_AS"/>
</dbReference>
<gene>
    <name evidence="5" type="ORF">SAMN05216259_111217</name>
</gene>
<accession>A0A1H0LHX7</accession>
<comment type="similarity">
    <text evidence="1">Belongs to the 'GDXG' lipolytic enzyme family.</text>
</comment>